<dbReference type="STRING" id="373668.SAMN05421786_107201"/>
<name>A0A1N7Q4M8_9FLAO</name>
<dbReference type="Proteomes" id="UP000186744">
    <property type="component" value="Unassembled WGS sequence"/>
</dbReference>
<proteinExistence type="predicted"/>
<dbReference type="RefSeq" id="WP_076553296.1">
    <property type="nucleotide sequence ID" value="NZ_FTOL01000007.1"/>
</dbReference>
<gene>
    <name evidence="1" type="ORF">SAMN05421786_107201</name>
</gene>
<dbReference type="OrthoDB" id="1259378at2"/>
<accession>A0A1N7Q4M8</accession>
<evidence type="ECO:0000313" key="2">
    <source>
        <dbReference type="Proteomes" id="UP000186744"/>
    </source>
</evidence>
<organism evidence="1 2">
    <name type="scientific">Chryseobacterium ureilyticum</name>
    <dbReference type="NCBI Taxonomy" id="373668"/>
    <lineage>
        <taxon>Bacteria</taxon>
        <taxon>Pseudomonadati</taxon>
        <taxon>Bacteroidota</taxon>
        <taxon>Flavobacteriia</taxon>
        <taxon>Flavobacteriales</taxon>
        <taxon>Weeksellaceae</taxon>
        <taxon>Chryseobacterium group</taxon>
        <taxon>Chryseobacterium</taxon>
    </lineage>
</organism>
<reference evidence="2" key="1">
    <citation type="submission" date="2017-01" db="EMBL/GenBank/DDBJ databases">
        <authorList>
            <person name="Varghese N."/>
            <person name="Submissions S."/>
        </authorList>
    </citation>
    <scope>NUCLEOTIDE SEQUENCE [LARGE SCALE GENOMIC DNA]</scope>
    <source>
        <strain evidence="2">DSM 18017</strain>
    </source>
</reference>
<evidence type="ECO:0000313" key="1">
    <source>
        <dbReference type="EMBL" id="SIT17669.1"/>
    </source>
</evidence>
<keyword evidence="2" id="KW-1185">Reference proteome</keyword>
<dbReference type="AlphaFoldDB" id="A0A1N7Q4M8"/>
<protein>
    <submittedName>
        <fullName evidence="1">Uncharacterized protein</fullName>
    </submittedName>
</protein>
<sequence length="170" mass="18619">MIKNSSGTILQATQNEDYSVNLGDPSTMNGGYHNHPGTGVNIFSADDIAILIEIARYQAIGNAGNAYMVVVAPGGIHYVMYFNGTHNEIPAYGSYSTGQLDGWNKEQWKKNVDLISDNDISINQRLEQIFLSTLENMGLQNKVILQRVEENKISTINQNSNGTPVPAPCN</sequence>
<dbReference type="EMBL" id="FTOL01000007">
    <property type="protein sequence ID" value="SIT17669.1"/>
    <property type="molecule type" value="Genomic_DNA"/>
</dbReference>